<accession>A0ABS5RN31</accession>
<feature type="transmembrane region" description="Helical" evidence="6">
    <location>
        <begin position="143"/>
        <end position="166"/>
    </location>
</feature>
<dbReference type="RefSeq" id="WP_214094567.1">
    <property type="nucleotide sequence ID" value="NZ_JAHCLR010000056.1"/>
</dbReference>
<protein>
    <submittedName>
        <fullName evidence="8">RDD family protein</fullName>
    </submittedName>
</protein>
<keyword evidence="4 6" id="KW-1133">Transmembrane helix</keyword>
<reference evidence="8 9" key="1">
    <citation type="submission" date="2021-05" db="EMBL/GenBank/DDBJ databases">
        <title>Mycobacterium acidophilum sp. nov., an extremely acid-tolerant member of the genus Mycobacterium.</title>
        <authorList>
            <person name="Xia J."/>
        </authorList>
    </citation>
    <scope>NUCLEOTIDE SEQUENCE [LARGE SCALE GENOMIC DNA]</scope>
    <source>
        <strain evidence="8 9">M1</strain>
    </source>
</reference>
<evidence type="ECO:0000313" key="9">
    <source>
        <dbReference type="Proteomes" id="UP001519535"/>
    </source>
</evidence>
<dbReference type="PANTHER" id="PTHR36115">
    <property type="entry name" value="PROLINE-RICH ANTIGEN HOMOLOG-RELATED"/>
    <property type="match status" value="1"/>
</dbReference>
<feature type="transmembrane region" description="Helical" evidence="6">
    <location>
        <begin position="12"/>
        <end position="32"/>
    </location>
</feature>
<evidence type="ECO:0000259" key="7">
    <source>
        <dbReference type="Pfam" id="PF06271"/>
    </source>
</evidence>
<name>A0ABS5RN31_9MYCO</name>
<keyword evidence="5 6" id="KW-0472">Membrane</keyword>
<evidence type="ECO:0000256" key="6">
    <source>
        <dbReference type="SAM" id="Phobius"/>
    </source>
</evidence>
<dbReference type="PANTHER" id="PTHR36115:SF6">
    <property type="entry name" value="PROLINE-RICH ANTIGEN HOMOLOG"/>
    <property type="match status" value="1"/>
</dbReference>
<dbReference type="Proteomes" id="UP001519535">
    <property type="component" value="Unassembled WGS sequence"/>
</dbReference>
<feature type="transmembrane region" description="Helical" evidence="6">
    <location>
        <begin position="38"/>
        <end position="61"/>
    </location>
</feature>
<evidence type="ECO:0000256" key="2">
    <source>
        <dbReference type="ARBA" id="ARBA00022475"/>
    </source>
</evidence>
<keyword evidence="9" id="KW-1185">Reference proteome</keyword>
<evidence type="ECO:0000256" key="4">
    <source>
        <dbReference type="ARBA" id="ARBA00022989"/>
    </source>
</evidence>
<keyword evidence="3 6" id="KW-0812">Transmembrane</keyword>
<comment type="caution">
    <text evidence="8">The sequence shown here is derived from an EMBL/GenBank/DDBJ whole genome shotgun (WGS) entry which is preliminary data.</text>
</comment>
<proteinExistence type="predicted"/>
<organism evidence="8 9">
    <name type="scientific">Mycolicibacter acidiphilus</name>
    <dbReference type="NCBI Taxonomy" id="2835306"/>
    <lineage>
        <taxon>Bacteria</taxon>
        <taxon>Bacillati</taxon>
        <taxon>Actinomycetota</taxon>
        <taxon>Actinomycetes</taxon>
        <taxon>Mycobacteriales</taxon>
        <taxon>Mycobacteriaceae</taxon>
        <taxon>Mycolicibacter</taxon>
    </lineage>
</organism>
<keyword evidence="2" id="KW-1003">Cell membrane</keyword>
<sequence>MPADWLTRATGFALDVLPGAAVVSAGVLVGLAVPVRGFWWWVCVVLGAAAILLTAANRVLLPSLTGWSLGRAATGIAVSDRAGGLVGAPRLLLRELAHLLDTGSVGVGWLWPLWDTRRRTFADLLTRTEVRRSAEPRATASRVAALVAATAVLVCVGVAAIGYFAVTRPAQAMDATRAQIYRTGPHLVEQLLSYDPQTLADDFARAQSVATAHYREQLVPQQQAVEHGKPLPNNYRAINSAVLSATPQHAVMLLFLQGSRGAGQDERLITATVRVTFVKDAGNWLVDDLALVPSAARPEGGDAGREGEK</sequence>
<dbReference type="InterPro" id="IPR051791">
    <property type="entry name" value="Pra-immunoreactive"/>
</dbReference>
<feature type="domain" description="RDD" evidence="7">
    <location>
        <begin position="3"/>
        <end position="126"/>
    </location>
</feature>
<gene>
    <name evidence="8" type="ORF">KIH27_19115</name>
</gene>
<dbReference type="InterPro" id="IPR010432">
    <property type="entry name" value="RDD"/>
</dbReference>
<evidence type="ECO:0000313" key="8">
    <source>
        <dbReference type="EMBL" id="MBS9535700.1"/>
    </source>
</evidence>
<evidence type="ECO:0000256" key="1">
    <source>
        <dbReference type="ARBA" id="ARBA00004651"/>
    </source>
</evidence>
<evidence type="ECO:0000256" key="3">
    <source>
        <dbReference type="ARBA" id="ARBA00022692"/>
    </source>
</evidence>
<comment type="subcellular location">
    <subcellularLocation>
        <location evidence="1">Cell membrane</location>
        <topology evidence="1">Multi-pass membrane protein</topology>
    </subcellularLocation>
</comment>
<evidence type="ECO:0000256" key="5">
    <source>
        <dbReference type="ARBA" id="ARBA00023136"/>
    </source>
</evidence>
<dbReference type="Pfam" id="PF06271">
    <property type="entry name" value="RDD"/>
    <property type="match status" value="1"/>
</dbReference>
<dbReference type="EMBL" id="JAHCLR010000056">
    <property type="protein sequence ID" value="MBS9535700.1"/>
    <property type="molecule type" value="Genomic_DNA"/>
</dbReference>